<feature type="chain" id="PRO_5012978544" evidence="1">
    <location>
        <begin position="24"/>
        <end position="418"/>
    </location>
</feature>
<name>A0A1S9P9A6_9SPHI</name>
<dbReference type="PANTHER" id="PTHR10151:SF120">
    <property type="entry name" value="BIS(5'-ADENOSYL)-TRIPHOSPHATASE"/>
    <property type="match status" value="1"/>
</dbReference>
<dbReference type="InterPro" id="IPR002591">
    <property type="entry name" value="Phosphodiest/P_Trfase"/>
</dbReference>
<evidence type="ECO:0000256" key="1">
    <source>
        <dbReference type="SAM" id="SignalP"/>
    </source>
</evidence>
<feature type="signal peptide" evidence="1">
    <location>
        <begin position="1"/>
        <end position="23"/>
    </location>
</feature>
<sequence>MRPFIKSCTLAILSLSIAVAANAQQKTRKALFIIADGIPADVIEKLATPNLAAIAKQGAYLRAHVGGEKAGYSQTPTISAVGYNSLLTGTWVNKHNVWDNDIAKPNYSYPTIFRLFKNQYPDKKIAVYSSWLDNRTKLVGDGMDATGKIKVDYHADGFELDTINFKHDKESAYMHRIDEKVIAEASAGIKTNAPDLSWVYLEYTDDMGHRYGDSPQYYDAIKMMDAQVGKIWEAIQYRQSKFNEDWLIFITTDHGRDEKTGKNHGGQSARQRSTWMVTNAKGFNDYEKYYYPGIVDIMPTIVRFMNINIPVNFAREIDGTPLTGPVSVAIPTANLVQGNIDISWKALSKGEKVKIWVAATNNFKDGGKADEYKLLAELPIEQEHALVSVKNTPSAIYKVVIEGKNNSINSWVVNEEKK</sequence>
<dbReference type="SUPFAM" id="SSF53649">
    <property type="entry name" value="Alkaline phosphatase-like"/>
    <property type="match status" value="1"/>
</dbReference>
<organism evidence="2 3">
    <name type="scientific">Mucilaginibacter pedocola</name>
    <dbReference type="NCBI Taxonomy" id="1792845"/>
    <lineage>
        <taxon>Bacteria</taxon>
        <taxon>Pseudomonadati</taxon>
        <taxon>Bacteroidota</taxon>
        <taxon>Sphingobacteriia</taxon>
        <taxon>Sphingobacteriales</taxon>
        <taxon>Sphingobacteriaceae</taxon>
        <taxon>Mucilaginibacter</taxon>
    </lineage>
</organism>
<dbReference type="PANTHER" id="PTHR10151">
    <property type="entry name" value="ECTONUCLEOTIDE PYROPHOSPHATASE/PHOSPHODIESTERASE"/>
    <property type="match status" value="1"/>
</dbReference>
<dbReference type="STRING" id="1792845.BC343_16745"/>
<dbReference type="EMBL" id="MBTF01000037">
    <property type="protein sequence ID" value="OOQ57168.1"/>
    <property type="molecule type" value="Genomic_DNA"/>
</dbReference>
<accession>A0A1S9P9A6</accession>
<keyword evidence="3" id="KW-1185">Reference proteome</keyword>
<gene>
    <name evidence="2" type="ORF">BC343_16745</name>
</gene>
<dbReference type="GO" id="GO:0016787">
    <property type="term" value="F:hydrolase activity"/>
    <property type="evidence" value="ECO:0007669"/>
    <property type="project" value="UniProtKB-ARBA"/>
</dbReference>
<dbReference type="Gene3D" id="3.40.720.10">
    <property type="entry name" value="Alkaline Phosphatase, subunit A"/>
    <property type="match status" value="1"/>
</dbReference>
<dbReference type="Pfam" id="PF01663">
    <property type="entry name" value="Phosphodiest"/>
    <property type="match status" value="1"/>
</dbReference>
<evidence type="ECO:0000313" key="3">
    <source>
        <dbReference type="Proteomes" id="UP000189739"/>
    </source>
</evidence>
<evidence type="ECO:0000313" key="2">
    <source>
        <dbReference type="EMBL" id="OOQ57168.1"/>
    </source>
</evidence>
<keyword evidence="1" id="KW-0732">Signal</keyword>
<dbReference type="OrthoDB" id="279982at2"/>
<proteinExistence type="predicted"/>
<dbReference type="AlphaFoldDB" id="A0A1S9P9A6"/>
<protein>
    <submittedName>
        <fullName evidence="2">Nucleotide pyrophosphatase</fullName>
    </submittedName>
</protein>
<dbReference type="Proteomes" id="UP000189739">
    <property type="component" value="Unassembled WGS sequence"/>
</dbReference>
<dbReference type="InterPro" id="IPR017850">
    <property type="entry name" value="Alkaline_phosphatase_core_sf"/>
</dbReference>
<reference evidence="2 3" key="1">
    <citation type="submission" date="2016-07" db="EMBL/GenBank/DDBJ databases">
        <title>Genomic analysis of zinc-resistant bacterium Mucilaginibacter pedocola TBZ30.</title>
        <authorList>
            <person name="Huang J."/>
            <person name="Tang J."/>
        </authorList>
    </citation>
    <scope>NUCLEOTIDE SEQUENCE [LARGE SCALE GENOMIC DNA]</scope>
    <source>
        <strain evidence="2 3">TBZ30</strain>
    </source>
</reference>
<comment type="caution">
    <text evidence="2">The sequence shown here is derived from an EMBL/GenBank/DDBJ whole genome shotgun (WGS) entry which is preliminary data.</text>
</comment>
<dbReference type="RefSeq" id="WP_078351042.1">
    <property type="nucleotide sequence ID" value="NZ_MBTF01000037.1"/>
</dbReference>